<organism evidence="2 4">
    <name type="scientific">Jatropha curcas</name>
    <name type="common">Barbados nut</name>
    <dbReference type="NCBI Taxonomy" id="180498"/>
    <lineage>
        <taxon>Eukaryota</taxon>
        <taxon>Viridiplantae</taxon>
        <taxon>Streptophyta</taxon>
        <taxon>Embryophyta</taxon>
        <taxon>Tracheophyta</taxon>
        <taxon>Spermatophyta</taxon>
        <taxon>Magnoliopsida</taxon>
        <taxon>eudicotyledons</taxon>
        <taxon>Gunneridae</taxon>
        <taxon>Pentapetalae</taxon>
        <taxon>rosids</taxon>
        <taxon>fabids</taxon>
        <taxon>Malpighiales</taxon>
        <taxon>Euphorbiaceae</taxon>
        <taxon>Crotonoideae</taxon>
        <taxon>Jatropheae</taxon>
        <taxon>Jatropha</taxon>
    </lineage>
</organism>
<keyword evidence="4" id="KW-1185">Reference proteome</keyword>
<proteinExistence type="predicted"/>
<protein>
    <submittedName>
        <fullName evidence="2">Uncharacterized protein</fullName>
    </submittedName>
</protein>
<evidence type="ECO:0000313" key="4">
    <source>
        <dbReference type="Proteomes" id="UP000027138"/>
    </source>
</evidence>
<name>A0A067KWC1_JATCU</name>
<evidence type="ECO:0000313" key="3">
    <source>
        <dbReference type="EMBL" id="KDP39249.1"/>
    </source>
</evidence>
<feature type="compositionally biased region" description="Basic and acidic residues" evidence="1">
    <location>
        <begin position="112"/>
        <end position="131"/>
    </location>
</feature>
<evidence type="ECO:0000313" key="2">
    <source>
        <dbReference type="EMBL" id="KDP39248.1"/>
    </source>
</evidence>
<sequence>MVVRLVGSNYCEQLLGLLRQLEREGKSEGETGLELLRRREISRRRGKVEEQEARHHFSIEGCRGAPASSVCARDEREMRKEAGIRYDVEAMLVFNGRKKRRRRRRSGAAPCMREEEEKNNKTMKRSDSRGF</sequence>
<dbReference type="Proteomes" id="UP000027138">
    <property type="component" value="Unassembled WGS sequence"/>
</dbReference>
<evidence type="ECO:0000256" key="1">
    <source>
        <dbReference type="SAM" id="MobiDB-lite"/>
    </source>
</evidence>
<reference evidence="2 4" key="1">
    <citation type="journal article" date="2014" name="PLoS ONE">
        <title>Global Analysis of Gene Expression Profiles in Physic Nut (Jatropha curcas L.) Seedlings Exposed to Salt Stress.</title>
        <authorList>
            <person name="Zhang L."/>
            <person name="Zhang C."/>
            <person name="Wu P."/>
            <person name="Chen Y."/>
            <person name="Li M."/>
            <person name="Jiang H."/>
            <person name="Wu G."/>
        </authorList>
    </citation>
    <scope>NUCLEOTIDE SEQUENCE [LARGE SCALE GENOMIC DNA]</scope>
    <source>
        <strain evidence="4">cv. GZQX0401</strain>
        <tissue evidence="2">Young leaves</tissue>
    </source>
</reference>
<dbReference type="EMBL" id="KK914353">
    <property type="protein sequence ID" value="KDP39248.1"/>
    <property type="molecule type" value="Genomic_DNA"/>
</dbReference>
<feature type="compositionally biased region" description="Basic residues" evidence="1">
    <location>
        <begin position="97"/>
        <end position="106"/>
    </location>
</feature>
<gene>
    <name evidence="2" type="ORF">JCGZ_01005</name>
    <name evidence="3" type="ORF">JCGZ_01006</name>
</gene>
<dbReference type="AlphaFoldDB" id="A0A067KWC1"/>
<accession>A0A067KWC1</accession>
<dbReference type="EMBL" id="KK914353">
    <property type="protein sequence ID" value="KDP39249.1"/>
    <property type="molecule type" value="Genomic_DNA"/>
</dbReference>
<feature type="region of interest" description="Disordered" evidence="1">
    <location>
        <begin position="97"/>
        <end position="131"/>
    </location>
</feature>